<gene>
    <name evidence="1" type="ORF">ICC18_13110</name>
</gene>
<proteinExistence type="predicted"/>
<comment type="caution">
    <text evidence="1">The sequence shown here is derived from an EMBL/GenBank/DDBJ whole genome shotgun (WGS) entry which is preliminary data.</text>
</comment>
<reference evidence="1" key="1">
    <citation type="submission" date="2020-09" db="EMBL/GenBank/DDBJ databases">
        <title>Draft Genome Sequence of Paenibacillus sp. WST5.</title>
        <authorList>
            <person name="Bao Z."/>
        </authorList>
    </citation>
    <scope>NUCLEOTIDE SEQUENCE</scope>
    <source>
        <strain evidence="1">WST5</strain>
    </source>
</reference>
<dbReference type="EMBL" id="JACVVD010000004">
    <property type="protein sequence ID" value="MBD0381057.1"/>
    <property type="molecule type" value="Genomic_DNA"/>
</dbReference>
<dbReference type="Proteomes" id="UP000650466">
    <property type="component" value="Unassembled WGS sequence"/>
</dbReference>
<dbReference type="RefSeq" id="WP_188174865.1">
    <property type="nucleotide sequence ID" value="NZ_JACVVD010000004.1"/>
</dbReference>
<evidence type="ECO:0000313" key="2">
    <source>
        <dbReference type="Proteomes" id="UP000650466"/>
    </source>
</evidence>
<protein>
    <submittedName>
        <fullName evidence="1">Uncharacterized protein</fullName>
    </submittedName>
</protein>
<accession>A0A926QK31</accession>
<evidence type="ECO:0000313" key="1">
    <source>
        <dbReference type="EMBL" id="MBD0381057.1"/>
    </source>
</evidence>
<keyword evidence="2" id="KW-1185">Reference proteome</keyword>
<organism evidence="1 2">
    <name type="scientific">Paenibacillus sedimenti</name>
    <dbReference type="NCBI Taxonomy" id="2770274"/>
    <lineage>
        <taxon>Bacteria</taxon>
        <taxon>Bacillati</taxon>
        <taxon>Bacillota</taxon>
        <taxon>Bacilli</taxon>
        <taxon>Bacillales</taxon>
        <taxon>Paenibacillaceae</taxon>
        <taxon>Paenibacillus</taxon>
    </lineage>
</organism>
<name>A0A926QK31_9BACL</name>
<dbReference type="AlphaFoldDB" id="A0A926QK31"/>
<sequence>MKIIIISAKQVKPDYIEILPSFSHPKIAAKKKRNRSRYH</sequence>